<dbReference type="Pfam" id="PF13976">
    <property type="entry name" value="gag_pre-integrs"/>
    <property type="match status" value="1"/>
</dbReference>
<reference evidence="3 4" key="2">
    <citation type="submission" date="2020-07" db="EMBL/GenBank/DDBJ databases">
        <title>Genome assembly of wild tea tree DASZ reveals pedigree and selection history of tea varieties.</title>
        <authorList>
            <person name="Zhang W."/>
        </authorList>
    </citation>
    <scope>NUCLEOTIDE SEQUENCE [LARGE SCALE GENOMIC DNA]</scope>
    <source>
        <strain evidence="4">cv. G240</strain>
        <tissue evidence="3">Leaf</tissue>
    </source>
</reference>
<name>A0A7J7FXS4_CAMSI</name>
<keyword evidence="4" id="KW-1185">Reference proteome</keyword>
<organism evidence="3 4">
    <name type="scientific">Camellia sinensis</name>
    <name type="common">Tea plant</name>
    <name type="synonym">Thea sinensis</name>
    <dbReference type="NCBI Taxonomy" id="4442"/>
    <lineage>
        <taxon>Eukaryota</taxon>
        <taxon>Viridiplantae</taxon>
        <taxon>Streptophyta</taxon>
        <taxon>Embryophyta</taxon>
        <taxon>Tracheophyta</taxon>
        <taxon>Spermatophyta</taxon>
        <taxon>Magnoliopsida</taxon>
        <taxon>eudicotyledons</taxon>
        <taxon>Gunneridae</taxon>
        <taxon>Pentapetalae</taxon>
        <taxon>asterids</taxon>
        <taxon>Ericales</taxon>
        <taxon>Theaceae</taxon>
        <taxon>Camellia</taxon>
    </lineage>
</organism>
<feature type="region of interest" description="Disordered" evidence="1">
    <location>
        <begin position="328"/>
        <end position="368"/>
    </location>
</feature>
<evidence type="ECO:0000259" key="2">
    <source>
        <dbReference type="Pfam" id="PF13976"/>
    </source>
</evidence>
<evidence type="ECO:0000256" key="1">
    <source>
        <dbReference type="SAM" id="MobiDB-lite"/>
    </source>
</evidence>
<protein>
    <recommendedName>
        <fullName evidence="2">GAG-pre-integrase domain-containing protein</fullName>
    </recommendedName>
</protein>
<gene>
    <name evidence="3" type="ORF">HYC85_028589</name>
</gene>
<dbReference type="Proteomes" id="UP000593564">
    <property type="component" value="Unassembled WGS sequence"/>
</dbReference>
<sequence length="699" mass="77690">MGRIRLSKLELEQYGHIRPYCFELFGKASQKGRNSNTFRVRRQPYMSRRNIKIHEGVHNAKTSTKTCSPDFVKTKKIWVRKGDKSYSTSLEKYERGIVTVDTPFLTVLKTWMSPLEHSIKNRDNLRVLNCSEPKTNRTGLVLPGRSGMSTVTFEDSGTSRVIGKGSISVAGLPKLENALLVDGLKENLLSISQMCDSHPEVLFSRNKSEILDKRGNIVMHGVCTSDNCYGIVTTNDLTCHSAIISNIDLWHQKLGHMNFKYLTKIANKELVRGVPKLGKNLNHVYGPCQFGKQARAPYKKVNSFITKRPLELVHMDLMRSTRTESIGVIDDTSSPTSAINEEENGESPILDTEPQSRREAEVQAQEGETAPISQLEHGIEALMPNGFNLLLRVSTNQQHEASFMLKVLVAKAIFPIRGLFTLDLIGAAQYIHALGRPFISSVAVWCHSTLVDGSATLMAGTLALLAGRGPLLAGRWPVATPHGRQATGALPNIGLSYIALCEIRFRTVTRSPNCSSRNPIRALSKRGAHGESSGGLHYASRKVHLERNVHPSAFESIPIRSLNKALVIDDEAFWQFLGLPEVQNCHFPFITVDTPFLTVLNTWTSPFEHSVIILVCVRLEFPEVSATRLASGSLNSTILCLVLHQTLVFLLRRVGNGLLAIPTPHRPWLEATSHWFVAIGQMFGRPALFVVDRPSFLVK</sequence>
<evidence type="ECO:0000313" key="3">
    <source>
        <dbReference type="EMBL" id="KAF5932418.1"/>
    </source>
</evidence>
<comment type="caution">
    <text evidence="3">The sequence shown here is derived from an EMBL/GenBank/DDBJ whole genome shotgun (WGS) entry which is preliminary data.</text>
</comment>
<dbReference type="InterPro" id="IPR025724">
    <property type="entry name" value="GAG-pre-integrase_dom"/>
</dbReference>
<reference evidence="4" key="1">
    <citation type="journal article" date="2020" name="Nat. Commun.">
        <title>Genome assembly of wild tea tree DASZ reveals pedigree and selection history of tea varieties.</title>
        <authorList>
            <person name="Zhang W."/>
            <person name="Zhang Y."/>
            <person name="Qiu H."/>
            <person name="Guo Y."/>
            <person name="Wan H."/>
            <person name="Zhang X."/>
            <person name="Scossa F."/>
            <person name="Alseekh S."/>
            <person name="Zhang Q."/>
            <person name="Wang P."/>
            <person name="Xu L."/>
            <person name="Schmidt M.H."/>
            <person name="Jia X."/>
            <person name="Li D."/>
            <person name="Zhu A."/>
            <person name="Guo F."/>
            <person name="Chen W."/>
            <person name="Ni D."/>
            <person name="Usadel B."/>
            <person name="Fernie A.R."/>
            <person name="Wen W."/>
        </authorList>
    </citation>
    <scope>NUCLEOTIDE SEQUENCE [LARGE SCALE GENOMIC DNA]</scope>
    <source>
        <strain evidence="4">cv. G240</strain>
    </source>
</reference>
<dbReference type="EMBL" id="JACBKZ010000014">
    <property type="protein sequence ID" value="KAF5932418.1"/>
    <property type="molecule type" value="Genomic_DNA"/>
</dbReference>
<dbReference type="AlphaFoldDB" id="A0A7J7FXS4"/>
<evidence type="ECO:0000313" key="4">
    <source>
        <dbReference type="Proteomes" id="UP000593564"/>
    </source>
</evidence>
<feature type="domain" description="GAG-pre-integrase" evidence="2">
    <location>
        <begin position="235"/>
        <end position="293"/>
    </location>
</feature>
<accession>A0A7J7FXS4</accession>
<proteinExistence type="predicted"/>